<keyword evidence="4" id="KW-0732">Signal</keyword>
<evidence type="ECO:0000313" key="6">
    <source>
        <dbReference type="Proteomes" id="UP001293254"/>
    </source>
</evidence>
<comment type="similarity">
    <text evidence="1 4">Belongs to the plant dirigent protein family.</text>
</comment>
<dbReference type="GO" id="GO:0048046">
    <property type="term" value="C:apoplast"/>
    <property type="evidence" value="ECO:0007669"/>
    <property type="project" value="UniProtKB-SubCell"/>
</dbReference>
<name>A0AAE1YX80_9LAMI</name>
<dbReference type="Proteomes" id="UP001293254">
    <property type="component" value="Unassembled WGS sequence"/>
</dbReference>
<evidence type="ECO:0000313" key="5">
    <source>
        <dbReference type="EMBL" id="KAK4437663.1"/>
    </source>
</evidence>
<sequence length="206" mass="22708">MEKLIISLIFIVILSSLSIAIPRGYARKQGPVDTENAWFQNICRGKEKVAKLHFYVQDLLSGENTTVYEVARASITSNSPTAFAQVRVLDDLLTAEPDINSEVVGRVQGLITSADLETSALAMNLNFVFTSGQYSGSTISILGRNEIMNKERELPVVGGTGVFRFARGYAITSTHAYNVETSYGILEYTIYVTYIDDSSMRLPADM</sequence>
<proteinExistence type="inferred from homology"/>
<dbReference type="AlphaFoldDB" id="A0AAE1YX80"/>
<accession>A0AAE1YX80</accession>
<dbReference type="EMBL" id="JACGWO010000001">
    <property type="protein sequence ID" value="KAK4437663.1"/>
    <property type="molecule type" value="Genomic_DNA"/>
</dbReference>
<evidence type="ECO:0000256" key="1">
    <source>
        <dbReference type="ARBA" id="ARBA00010746"/>
    </source>
</evidence>
<organism evidence="5 6">
    <name type="scientific">Sesamum alatum</name>
    <dbReference type="NCBI Taxonomy" id="300844"/>
    <lineage>
        <taxon>Eukaryota</taxon>
        <taxon>Viridiplantae</taxon>
        <taxon>Streptophyta</taxon>
        <taxon>Embryophyta</taxon>
        <taxon>Tracheophyta</taxon>
        <taxon>Spermatophyta</taxon>
        <taxon>Magnoliopsida</taxon>
        <taxon>eudicotyledons</taxon>
        <taxon>Gunneridae</taxon>
        <taxon>Pentapetalae</taxon>
        <taxon>asterids</taxon>
        <taxon>lamiids</taxon>
        <taxon>Lamiales</taxon>
        <taxon>Pedaliaceae</taxon>
        <taxon>Sesamum</taxon>
    </lineage>
</organism>
<dbReference type="InterPro" id="IPR044859">
    <property type="entry name" value="Allene_oxi_cyc_Dirigent"/>
</dbReference>
<reference evidence="5" key="2">
    <citation type="journal article" date="2024" name="Plant">
        <title>Genomic evolution and insights into agronomic trait innovations of Sesamum species.</title>
        <authorList>
            <person name="Miao H."/>
            <person name="Wang L."/>
            <person name="Qu L."/>
            <person name="Liu H."/>
            <person name="Sun Y."/>
            <person name="Le M."/>
            <person name="Wang Q."/>
            <person name="Wei S."/>
            <person name="Zheng Y."/>
            <person name="Lin W."/>
            <person name="Duan Y."/>
            <person name="Cao H."/>
            <person name="Xiong S."/>
            <person name="Wang X."/>
            <person name="Wei L."/>
            <person name="Li C."/>
            <person name="Ma Q."/>
            <person name="Ju M."/>
            <person name="Zhao R."/>
            <person name="Li G."/>
            <person name="Mu C."/>
            <person name="Tian Q."/>
            <person name="Mei H."/>
            <person name="Zhang T."/>
            <person name="Gao T."/>
            <person name="Zhang H."/>
        </authorList>
    </citation>
    <scope>NUCLEOTIDE SEQUENCE</scope>
    <source>
        <strain evidence="5">3651</strain>
    </source>
</reference>
<comment type="subunit">
    <text evidence="2 4">Homodimer.</text>
</comment>
<gene>
    <name evidence="5" type="ORF">Salat_0100300</name>
</gene>
<comment type="function">
    <text evidence="4">Dirigent proteins impart stereoselectivity on the phenoxy radical-coupling reaction, yielding optically active lignans from two molecules of coniferyl alcohol in the biosynthesis of lignans, flavonolignans, and alkaloids and thus plays a central role in plant secondary metabolism.</text>
</comment>
<feature type="signal peptide" evidence="4">
    <location>
        <begin position="1"/>
        <end position="26"/>
    </location>
</feature>
<reference evidence="5" key="1">
    <citation type="submission" date="2020-06" db="EMBL/GenBank/DDBJ databases">
        <authorList>
            <person name="Li T."/>
            <person name="Hu X."/>
            <person name="Zhang T."/>
            <person name="Song X."/>
            <person name="Zhang H."/>
            <person name="Dai N."/>
            <person name="Sheng W."/>
            <person name="Hou X."/>
            <person name="Wei L."/>
        </authorList>
    </citation>
    <scope>NUCLEOTIDE SEQUENCE</scope>
    <source>
        <strain evidence="5">3651</strain>
        <tissue evidence="5">Leaf</tissue>
    </source>
</reference>
<comment type="caution">
    <text evidence="5">The sequence shown here is derived from an EMBL/GenBank/DDBJ whole genome shotgun (WGS) entry which is preliminary data.</text>
</comment>
<dbReference type="InterPro" id="IPR004265">
    <property type="entry name" value="Dirigent"/>
</dbReference>
<protein>
    <recommendedName>
        <fullName evidence="4">Dirigent protein</fullName>
    </recommendedName>
</protein>
<feature type="chain" id="PRO_5041784295" description="Dirigent protein" evidence="4">
    <location>
        <begin position="27"/>
        <end position="206"/>
    </location>
</feature>
<keyword evidence="3 4" id="KW-0964">Secreted</keyword>
<comment type="subcellular location">
    <subcellularLocation>
        <location evidence="4">Secreted</location>
        <location evidence="4">Extracellular space</location>
        <location evidence="4">Apoplast</location>
    </subcellularLocation>
</comment>
<evidence type="ECO:0000256" key="4">
    <source>
        <dbReference type="RuleBase" id="RU363099"/>
    </source>
</evidence>
<keyword evidence="4" id="KW-0052">Apoplast</keyword>
<keyword evidence="6" id="KW-1185">Reference proteome</keyword>
<evidence type="ECO:0000256" key="3">
    <source>
        <dbReference type="ARBA" id="ARBA00022525"/>
    </source>
</evidence>
<evidence type="ECO:0000256" key="2">
    <source>
        <dbReference type="ARBA" id="ARBA00011738"/>
    </source>
</evidence>
<dbReference type="PANTHER" id="PTHR21495">
    <property type="entry name" value="NUCLEOPORIN-RELATED"/>
    <property type="match status" value="1"/>
</dbReference>
<dbReference type="GO" id="GO:0009699">
    <property type="term" value="P:phenylpropanoid biosynthetic process"/>
    <property type="evidence" value="ECO:0007669"/>
    <property type="project" value="UniProtKB-ARBA"/>
</dbReference>
<dbReference type="Gene3D" id="2.40.480.10">
    <property type="entry name" value="Allene oxide cyclase-like"/>
    <property type="match status" value="1"/>
</dbReference>
<dbReference type="Pfam" id="PF03018">
    <property type="entry name" value="Dirigent"/>
    <property type="match status" value="1"/>
</dbReference>